<dbReference type="Gene3D" id="1.25.40.10">
    <property type="entry name" value="Tetratricopeptide repeat domain"/>
    <property type="match status" value="1"/>
</dbReference>
<dbReference type="AlphaFoldDB" id="A0A1A9X1N9"/>
<keyword evidence="1" id="KW-0802">TPR repeat</keyword>
<evidence type="ECO:0000313" key="3">
    <source>
        <dbReference type="Proteomes" id="UP000091820"/>
    </source>
</evidence>
<dbReference type="GO" id="GO:0005813">
    <property type="term" value="C:centrosome"/>
    <property type="evidence" value="ECO:0007669"/>
    <property type="project" value="TreeGrafter"/>
</dbReference>
<organism evidence="2 3">
    <name type="scientific">Glossina brevipalpis</name>
    <dbReference type="NCBI Taxonomy" id="37001"/>
    <lineage>
        <taxon>Eukaryota</taxon>
        <taxon>Metazoa</taxon>
        <taxon>Ecdysozoa</taxon>
        <taxon>Arthropoda</taxon>
        <taxon>Hexapoda</taxon>
        <taxon>Insecta</taxon>
        <taxon>Pterygota</taxon>
        <taxon>Neoptera</taxon>
        <taxon>Endopterygota</taxon>
        <taxon>Diptera</taxon>
        <taxon>Brachycera</taxon>
        <taxon>Muscomorpha</taxon>
        <taxon>Hippoboscoidea</taxon>
        <taxon>Glossinidae</taxon>
        <taxon>Glossina</taxon>
    </lineage>
</organism>
<dbReference type="GO" id="GO:0070286">
    <property type="term" value="P:axonemal dynein complex assembly"/>
    <property type="evidence" value="ECO:0007669"/>
    <property type="project" value="TreeGrafter"/>
</dbReference>
<sequence length="231" mass="27057">MLAPGFNEDFLEFESKVHQVMKLLEDISVANKKEGEDVKKPEKDIYQDIDKNNFIVTTRENSVSVNKKKGTPLEELQRTSDSAIEMDKFTFMQQLELDANDRHKAFKERERIAQNFRALGNEAYRKANYEKAINMYTKAIDHIKDSPILYNNRALSYIKLKNFKRAIMDCDYVLNKLEEKNLRSWLYRSAAYKRLGDENNFENSIKLARKNNPKKGATIDEFLDKLKLEGI</sequence>
<protein>
    <submittedName>
        <fullName evidence="2">TPR_REGION domain-containing protein</fullName>
    </submittedName>
</protein>
<dbReference type="SUPFAM" id="SSF48452">
    <property type="entry name" value="TPR-like"/>
    <property type="match status" value="1"/>
</dbReference>
<dbReference type="SMART" id="SM00028">
    <property type="entry name" value="TPR"/>
    <property type="match status" value="2"/>
</dbReference>
<dbReference type="InterPro" id="IPR043195">
    <property type="entry name" value="TTC12"/>
</dbReference>
<dbReference type="PANTHER" id="PTHR46540">
    <property type="entry name" value="TETRATRICOPEPTIDE REPEAT PROTEIN 12"/>
    <property type="match status" value="1"/>
</dbReference>
<dbReference type="InterPro" id="IPR011990">
    <property type="entry name" value="TPR-like_helical_dom_sf"/>
</dbReference>
<dbReference type="PROSITE" id="PS50005">
    <property type="entry name" value="TPR"/>
    <property type="match status" value="1"/>
</dbReference>
<dbReference type="PANTHER" id="PTHR46540:SF1">
    <property type="entry name" value="TETRATRICOPEPTIDE REPEAT PROTEIN 12"/>
    <property type="match status" value="1"/>
</dbReference>
<dbReference type="EnsemblMetazoa" id="GBRI040966-RA">
    <property type="protein sequence ID" value="GBRI040966-PA"/>
    <property type="gene ID" value="GBRI040966"/>
</dbReference>
<dbReference type="STRING" id="37001.A0A1A9X1N9"/>
<dbReference type="GO" id="GO:0007288">
    <property type="term" value="P:sperm axoneme assembly"/>
    <property type="evidence" value="ECO:0007669"/>
    <property type="project" value="TreeGrafter"/>
</dbReference>
<reference evidence="3" key="1">
    <citation type="submission" date="2014-03" db="EMBL/GenBank/DDBJ databases">
        <authorList>
            <person name="Aksoy S."/>
            <person name="Warren W."/>
            <person name="Wilson R.K."/>
        </authorList>
    </citation>
    <scope>NUCLEOTIDE SEQUENCE [LARGE SCALE GENOMIC DNA]</scope>
    <source>
        <strain evidence="3">IAEA</strain>
    </source>
</reference>
<keyword evidence="3" id="KW-1185">Reference proteome</keyword>
<dbReference type="InterPro" id="IPR019734">
    <property type="entry name" value="TPR_rpt"/>
</dbReference>
<dbReference type="Proteomes" id="UP000091820">
    <property type="component" value="Unassembled WGS sequence"/>
</dbReference>
<accession>A0A1A9X1N9</accession>
<evidence type="ECO:0000256" key="1">
    <source>
        <dbReference type="PROSITE-ProRule" id="PRU00339"/>
    </source>
</evidence>
<feature type="repeat" description="TPR" evidence="1">
    <location>
        <begin position="113"/>
        <end position="146"/>
    </location>
</feature>
<dbReference type="GO" id="GO:0005737">
    <property type="term" value="C:cytoplasm"/>
    <property type="evidence" value="ECO:0007669"/>
    <property type="project" value="TreeGrafter"/>
</dbReference>
<evidence type="ECO:0000313" key="2">
    <source>
        <dbReference type="EnsemblMetazoa" id="GBRI040966-PA"/>
    </source>
</evidence>
<dbReference type="VEuPathDB" id="VectorBase:GBRI040966"/>
<reference evidence="2" key="2">
    <citation type="submission" date="2020-05" db="UniProtKB">
        <authorList>
            <consortium name="EnsemblMetazoa"/>
        </authorList>
    </citation>
    <scope>IDENTIFICATION</scope>
    <source>
        <strain evidence="2">IAEA</strain>
    </source>
</reference>
<proteinExistence type="predicted"/>
<name>A0A1A9X1N9_9MUSC</name>